<dbReference type="Proteomes" id="UP000318138">
    <property type="component" value="Chromosome"/>
</dbReference>
<keyword evidence="4" id="KW-1185">Reference proteome</keyword>
<dbReference type="InterPro" id="IPR048110">
    <property type="entry name" value="SA1362/YqhP-like"/>
</dbReference>
<evidence type="ECO:0000256" key="2">
    <source>
        <dbReference type="SAM" id="Phobius"/>
    </source>
</evidence>
<feature type="region of interest" description="Disordered" evidence="1">
    <location>
        <begin position="65"/>
        <end position="104"/>
    </location>
</feature>
<evidence type="ECO:0000313" key="4">
    <source>
        <dbReference type="Proteomes" id="UP000318138"/>
    </source>
</evidence>
<accession>A0A859FD06</accession>
<reference evidence="4" key="1">
    <citation type="submission" date="2019-07" db="EMBL/GenBank/DDBJ databases">
        <title>Bacillus alkalisoli sp. nov. isolated from saline soil.</title>
        <authorList>
            <person name="Sun J.-Q."/>
            <person name="Xu L."/>
        </authorList>
    </citation>
    <scope>NUCLEOTIDE SEQUENCE [LARGE SCALE GENOMIC DNA]</scope>
    <source>
        <strain evidence="4">M4U3P1</strain>
    </source>
</reference>
<dbReference type="AlphaFoldDB" id="A0A859FD06"/>
<dbReference type="RefSeq" id="WP_176008984.1">
    <property type="nucleotide sequence ID" value="NZ_CP041372.2"/>
</dbReference>
<evidence type="ECO:0000256" key="1">
    <source>
        <dbReference type="SAM" id="MobiDB-lite"/>
    </source>
</evidence>
<keyword evidence="2" id="KW-1133">Transmembrane helix</keyword>
<gene>
    <name evidence="3" type="ORF">FLK61_29945</name>
</gene>
<dbReference type="NCBIfam" id="NF041554">
    <property type="entry name" value="SA1362_fam"/>
    <property type="match status" value="1"/>
</dbReference>
<proteinExistence type="predicted"/>
<feature type="transmembrane region" description="Helical" evidence="2">
    <location>
        <begin position="5"/>
        <end position="22"/>
    </location>
</feature>
<name>A0A859FD06_9BACI</name>
<feature type="compositionally biased region" description="Basic residues" evidence="1">
    <location>
        <begin position="74"/>
        <end position="93"/>
    </location>
</feature>
<dbReference type="EMBL" id="CP041372">
    <property type="protein sequence ID" value="QKS70947.1"/>
    <property type="molecule type" value="Genomic_DNA"/>
</dbReference>
<feature type="transmembrane region" description="Helical" evidence="2">
    <location>
        <begin position="28"/>
        <end position="46"/>
    </location>
</feature>
<keyword evidence="2" id="KW-0472">Membrane</keyword>
<evidence type="ECO:0000313" key="3">
    <source>
        <dbReference type="EMBL" id="QKS70947.1"/>
    </source>
</evidence>
<organism evidence="3 4">
    <name type="scientific">Paenalkalicoccus suaedae</name>
    <dbReference type="NCBI Taxonomy" id="2592382"/>
    <lineage>
        <taxon>Bacteria</taxon>
        <taxon>Bacillati</taxon>
        <taxon>Bacillota</taxon>
        <taxon>Bacilli</taxon>
        <taxon>Bacillales</taxon>
        <taxon>Bacillaceae</taxon>
        <taxon>Paenalkalicoccus</taxon>
    </lineage>
</organism>
<keyword evidence="2" id="KW-0812">Transmembrane</keyword>
<dbReference type="KEGG" id="psua:FLK61_29945"/>
<sequence>MKKKSWGPVVVVILGFALLGIANNPWSFITSIFLAIGFIAILYFVFTKFLQPRMMGGRDQAPYRAAVAAQKQPPTKKKPTSLKAKQKERKKNSQSKPIMRRQSDVKLTVIEGKKNKKKSRALF</sequence>
<protein>
    <submittedName>
        <fullName evidence="3">Uncharacterized protein</fullName>
    </submittedName>
</protein>